<gene>
    <name evidence="1" type="ORF">SAMN05444955_101234</name>
</gene>
<accession>A0A1H8AMI7</accession>
<keyword evidence="2" id="KW-1185">Reference proteome</keyword>
<dbReference type="RefSeq" id="WP_089964529.1">
    <property type="nucleotide sequence ID" value="NZ_FOCQ01000001.1"/>
</dbReference>
<dbReference type="EMBL" id="FOCQ01000001">
    <property type="protein sequence ID" value="SEM71743.1"/>
    <property type="molecule type" value="Genomic_DNA"/>
</dbReference>
<dbReference type="STRING" id="1173111.SAMN05444955_101234"/>
<protein>
    <submittedName>
        <fullName evidence="1">Uncharacterized protein</fullName>
    </submittedName>
</protein>
<name>A0A1H8AMI7_9BACL</name>
<dbReference type="OrthoDB" id="2973227at2"/>
<organism evidence="1 2">
    <name type="scientific">Lihuaxuella thermophila</name>
    <dbReference type="NCBI Taxonomy" id="1173111"/>
    <lineage>
        <taxon>Bacteria</taxon>
        <taxon>Bacillati</taxon>
        <taxon>Bacillota</taxon>
        <taxon>Bacilli</taxon>
        <taxon>Bacillales</taxon>
        <taxon>Thermoactinomycetaceae</taxon>
        <taxon>Lihuaxuella</taxon>
    </lineage>
</organism>
<proteinExistence type="predicted"/>
<evidence type="ECO:0000313" key="2">
    <source>
        <dbReference type="Proteomes" id="UP000199695"/>
    </source>
</evidence>
<reference evidence="1 2" key="1">
    <citation type="submission" date="2016-10" db="EMBL/GenBank/DDBJ databases">
        <authorList>
            <person name="de Groot N.N."/>
        </authorList>
    </citation>
    <scope>NUCLEOTIDE SEQUENCE [LARGE SCALE GENOMIC DNA]</scope>
    <source>
        <strain evidence="1 2">DSM 46701</strain>
    </source>
</reference>
<evidence type="ECO:0000313" key="1">
    <source>
        <dbReference type="EMBL" id="SEM71743.1"/>
    </source>
</evidence>
<dbReference type="AlphaFoldDB" id="A0A1H8AMI7"/>
<sequence>MNQPTEKLLIQAYKHINESRNLIEQLINQMGQQQQLIHHLPEDIQHLVHVALELSPDQRKTLRLFLESLKQE</sequence>
<dbReference type="Proteomes" id="UP000199695">
    <property type="component" value="Unassembled WGS sequence"/>
</dbReference>